<dbReference type="InterPro" id="IPR047746">
    <property type="entry name" value="Dae2/Tae2-like"/>
</dbReference>
<evidence type="ECO:0000313" key="9">
    <source>
        <dbReference type="Proteomes" id="UP000663866"/>
    </source>
</evidence>
<feature type="domain" description="EF-hand" evidence="7">
    <location>
        <begin position="381"/>
        <end position="416"/>
    </location>
</feature>
<dbReference type="Pfam" id="PF13499">
    <property type="entry name" value="EF-hand_7"/>
    <property type="match status" value="2"/>
</dbReference>
<dbReference type="InterPro" id="IPR018247">
    <property type="entry name" value="EF_Hand_1_Ca_BS"/>
</dbReference>
<dbReference type="GO" id="GO:0016460">
    <property type="term" value="C:myosin II complex"/>
    <property type="evidence" value="ECO:0007669"/>
    <property type="project" value="TreeGrafter"/>
</dbReference>
<dbReference type="PROSITE" id="PS00018">
    <property type="entry name" value="EF_HAND_1"/>
    <property type="match status" value="2"/>
</dbReference>
<comment type="similarity">
    <text evidence="1">Belongs to the centrin family.</text>
</comment>
<reference evidence="8" key="1">
    <citation type="submission" date="2021-02" db="EMBL/GenBank/DDBJ databases">
        <authorList>
            <person name="Nowell W R."/>
        </authorList>
    </citation>
    <scope>NUCLEOTIDE SEQUENCE</scope>
</reference>
<dbReference type="SUPFAM" id="SSF47473">
    <property type="entry name" value="EF-hand"/>
    <property type="match status" value="1"/>
</dbReference>
<dbReference type="GO" id="GO:0005815">
    <property type="term" value="C:microtubule organizing center"/>
    <property type="evidence" value="ECO:0007669"/>
    <property type="project" value="UniProtKB-ARBA"/>
</dbReference>
<gene>
    <name evidence="8" type="ORF">OVN521_LOCUS5894</name>
</gene>
<feature type="domain" description="EF-hand" evidence="7">
    <location>
        <begin position="344"/>
        <end position="379"/>
    </location>
</feature>
<dbReference type="FunFam" id="1.10.238.10:FF:000077">
    <property type="entry name" value="Centrin 1"/>
    <property type="match status" value="1"/>
</dbReference>
<dbReference type="SMART" id="SM00054">
    <property type="entry name" value="EFh"/>
    <property type="match status" value="4"/>
</dbReference>
<protein>
    <recommendedName>
        <fullName evidence="7">EF-hand domain-containing protein</fullName>
    </recommendedName>
</protein>
<organism evidence="8 9">
    <name type="scientific">Rotaria magnacalcarata</name>
    <dbReference type="NCBI Taxonomy" id="392030"/>
    <lineage>
        <taxon>Eukaryota</taxon>
        <taxon>Metazoa</taxon>
        <taxon>Spiralia</taxon>
        <taxon>Gnathifera</taxon>
        <taxon>Rotifera</taxon>
        <taxon>Eurotatoria</taxon>
        <taxon>Bdelloidea</taxon>
        <taxon>Philodinida</taxon>
        <taxon>Philodinidae</taxon>
        <taxon>Rotaria</taxon>
    </lineage>
</organism>
<feature type="domain" description="EF-hand" evidence="7">
    <location>
        <begin position="417"/>
        <end position="452"/>
    </location>
</feature>
<dbReference type="Gene3D" id="1.10.238.10">
    <property type="entry name" value="EF-hand"/>
    <property type="match status" value="2"/>
</dbReference>
<dbReference type="InterPro" id="IPR011992">
    <property type="entry name" value="EF-hand-dom_pair"/>
</dbReference>
<dbReference type="PROSITE" id="PS00039">
    <property type="entry name" value="DEAD_ATP_HELICASE"/>
    <property type="match status" value="1"/>
</dbReference>
<dbReference type="NCBIfam" id="NF033857">
    <property type="entry name" value="BPSL0067_fam"/>
    <property type="match status" value="3"/>
</dbReference>
<evidence type="ECO:0000256" key="1">
    <source>
        <dbReference type="ARBA" id="ARBA00005253"/>
    </source>
</evidence>
<keyword evidence="4" id="KW-0106">Calcium</keyword>
<keyword evidence="3" id="KW-0677">Repeat</keyword>
<evidence type="ECO:0000256" key="3">
    <source>
        <dbReference type="ARBA" id="ARBA00022737"/>
    </source>
</evidence>
<sequence length="452" mass="50058">MGINKFLVLLVAALVSLVSVTSGIACINPSRYSGQTVCDPFGRKCGECVSFVKKCTGDERKTSQWRQGRKVRDASISSGTAIATFPDGAYSGHAAIYMGQDHNGIHVWDQWRGHPVSQRIIHWYGISCSNPGGYEGRKICDQFGGQCGQCVSFVKVCTGDRRATWQWGQGAKVRNANIAYGTGIATFPNGQYSGHAAIYVGQNDQGIQVWDQWRGHLVSSRTIYWNGNGLSNNGDSFYVRAARVPYGTAIATFPNGKYSGHAAIYISQDSIGIQVWDQATTTNQIKRPALGGGAKKRSTGSRPELTEEQKTEIREAFDLFDADGSGTIDVKELKVAMRALGFEPKKEEIKKMISDIQKENAGTIDFNDFLQLMSQKMAEKDSKEEILKAFRLFDDDNTGKISFKNLKRVAKELGENLTDEELQEMIDEADRDGDGEINEQEFLRIMKKTSLY</sequence>
<evidence type="ECO:0000259" key="7">
    <source>
        <dbReference type="PROSITE" id="PS50222"/>
    </source>
</evidence>
<comment type="caution">
    <text evidence="8">The sequence shown here is derived from an EMBL/GenBank/DDBJ whole genome shotgun (WGS) entry which is preliminary data.</text>
</comment>
<name>A0A819DCZ7_9BILA</name>
<dbReference type="Proteomes" id="UP000663866">
    <property type="component" value="Unassembled WGS sequence"/>
</dbReference>
<dbReference type="PROSITE" id="PS50222">
    <property type="entry name" value="EF_HAND_2"/>
    <property type="match status" value="4"/>
</dbReference>
<dbReference type="GO" id="GO:0005509">
    <property type="term" value="F:calcium ion binding"/>
    <property type="evidence" value="ECO:0007669"/>
    <property type="project" value="InterPro"/>
</dbReference>
<accession>A0A819DCZ7</accession>
<proteinExistence type="inferred from homology"/>
<dbReference type="EMBL" id="CAJOBG010000602">
    <property type="protein sequence ID" value="CAF3835020.1"/>
    <property type="molecule type" value="Genomic_DNA"/>
</dbReference>
<dbReference type="AlphaFoldDB" id="A0A819DCZ7"/>
<evidence type="ECO:0000256" key="6">
    <source>
        <dbReference type="SAM" id="SignalP"/>
    </source>
</evidence>
<keyword evidence="9" id="KW-1185">Reference proteome</keyword>
<dbReference type="PROSITE" id="PS51257">
    <property type="entry name" value="PROKAR_LIPOPROTEIN"/>
    <property type="match status" value="1"/>
</dbReference>
<keyword evidence="6" id="KW-0732">Signal</keyword>
<feature type="signal peptide" evidence="6">
    <location>
        <begin position="1"/>
        <end position="23"/>
    </location>
</feature>
<dbReference type="PANTHER" id="PTHR23048:SF59">
    <property type="entry name" value="EF-HAND SUPERFAMILY PROTEIN"/>
    <property type="match status" value="1"/>
</dbReference>
<dbReference type="InterPro" id="IPR050230">
    <property type="entry name" value="CALM/Myosin/TropC-like"/>
</dbReference>
<feature type="region of interest" description="Disordered" evidence="5">
    <location>
        <begin position="287"/>
        <end position="307"/>
    </location>
</feature>
<evidence type="ECO:0000256" key="2">
    <source>
        <dbReference type="ARBA" id="ARBA00022723"/>
    </source>
</evidence>
<feature type="chain" id="PRO_5032947764" description="EF-hand domain-containing protein" evidence="6">
    <location>
        <begin position="24"/>
        <end position="452"/>
    </location>
</feature>
<dbReference type="PANTHER" id="PTHR23048">
    <property type="entry name" value="MYOSIN LIGHT CHAIN 1, 3"/>
    <property type="match status" value="1"/>
</dbReference>
<evidence type="ECO:0000313" key="8">
    <source>
        <dbReference type="EMBL" id="CAF3835020.1"/>
    </source>
</evidence>
<keyword evidence="2" id="KW-0479">Metal-binding</keyword>
<feature type="domain" description="EF-hand" evidence="7">
    <location>
        <begin position="308"/>
        <end position="343"/>
    </location>
</feature>
<dbReference type="InterPro" id="IPR002048">
    <property type="entry name" value="EF_hand_dom"/>
</dbReference>
<evidence type="ECO:0000256" key="4">
    <source>
        <dbReference type="ARBA" id="ARBA00022837"/>
    </source>
</evidence>
<dbReference type="InterPro" id="IPR000629">
    <property type="entry name" value="RNA-helicase_DEAD-box_CS"/>
</dbReference>
<evidence type="ECO:0000256" key="5">
    <source>
        <dbReference type="SAM" id="MobiDB-lite"/>
    </source>
</evidence>
<dbReference type="CDD" id="cd00051">
    <property type="entry name" value="EFh"/>
    <property type="match status" value="2"/>
</dbReference>
<dbReference type="FunFam" id="1.10.238.10:FF:000070">
    <property type="entry name" value="Centrin-1"/>
    <property type="match status" value="1"/>
</dbReference>